<comment type="caution">
    <text evidence="1">The sequence shown here is derived from an EMBL/GenBank/DDBJ whole genome shotgun (WGS) entry which is preliminary data.</text>
</comment>
<protein>
    <submittedName>
        <fullName evidence="1">Uncharacterized protein</fullName>
    </submittedName>
</protein>
<gene>
    <name evidence="1" type="ORF">IPN91_12370</name>
</gene>
<organism evidence="1 2">
    <name type="scientific">Candidatus Geothrix odensensis</name>
    <dbReference type="NCBI Taxonomy" id="2954440"/>
    <lineage>
        <taxon>Bacteria</taxon>
        <taxon>Pseudomonadati</taxon>
        <taxon>Acidobacteriota</taxon>
        <taxon>Holophagae</taxon>
        <taxon>Holophagales</taxon>
        <taxon>Holophagaceae</taxon>
        <taxon>Geothrix</taxon>
    </lineage>
</organism>
<evidence type="ECO:0000313" key="2">
    <source>
        <dbReference type="Proteomes" id="UP000709959"/>
    </source>
</evidence>
<proteinExistence type="predicted"/>
<sequence length="134" mass="14611">MDLQAKGMTDDWRAEQEAWLRAIQALMCLVCFFGMAGTDGRTVKGLQGWRAEASKSLGTALIAAKTAFPRENLERLVEESLVRALDATEHALKEDLRESGAAAELEPQALAQAARSSCEDALRGVVRECLFLEG</sequence>
<evidence type="ECO:0000313" key="1">
    <source>
        <dbReference type="EMBL" id="MBK8573408.1"/>
    </source>
</evidence>
<dbReference type="EMBL" id="JADKCH010000018">
    <property type="protein sequence ID" value="MBK8573408.1"/>
    <property type="molecule type" value="Genomic_DNA"/>
</dbReference>
<name>A0A936K666_9BACT</name>
<accession>A0A936K666</accession>
<reference evidence="1 2" key="1">
    <citation type="submission" date="2020-10" db="EMBL/GenBank/DDBJ databases">
        <title>Connecting structure to function with the recovery of over 1000 high-quality activated sludge metagenome-assembled genomes encoding full-length rRNA genes using long-read sequencing.</title>
        <authorList>
            <person name="Singleton C.M."/>
            <person name="Petriglieri F."/>
            <person name="Kristensen J.M."/>
            <person name="Kirkegaard R.H."/>
            <person name="Michaelsen T.Y."/>
            <person name="Andersen M.H."/>
            <person name="Karst S.M."/>
            <person name="Dueholm M.S."/>
            <person name="Nielsen P.H."/>
            <person name="Albertsen M."/>
        </authorList>
    </citation>
    <scope>NUCLEOTIDE SEQUENCE [LARGE SCALE GENOMIC DNA]</scope>
    <source>
        <strain evidence="1">OdNE_18-Q3-R46-58_MAXAC.008</strain>
    </source>
</reference>
<dbReference type="Proteomes" id="UP000709959">
    <property type="component" value="Unassembled WGS sequence"/>
</dbReference>
<dbReference type="AlphaFoldDB" id="A0A936K666"/>